<gene>
    <name evidence="4" type="ORF">GTA51_18845</name>
</gene>
<name>A0A7C9IN74_9BACT</name>
<feature type="domain" description="Transposase IS4-like" evidence="2">
    <location>
        <begin position="91"/>
        <end position="245"/>
    </location>
</feature>
<reference evidence="4 5" key="1">
    <citation type="submission" date="2020-01" db="EMBL/GenBank/DDBJ databases">
        <title>Genome sequence of Desulfovibrio aerotolerans DSM 16695(T).</title>
        <authorList>
            <person name="Karnachuk O."/>
            <person name="Avakyan M."/>
            <person name="Mardanov A."/>
            <person name="Kadnikov V."/>
            <person name="Ravin N."/>
        </authorList>
    </citation>
    <scope>NUCLEOTIDE SEQUENCE [LARGE SCALE GENOMIC DNA]</scope>
    <source>
        <strain evidence="4 5">DSM 16695</strain>
    </source>
</reference>
<evidence type="ECO:0000313" key="4">
    <source>
        <dbReference type="EMBL" id="MYL85161.1"/>
    </source>
</evidence>
<dbReference type="InterPro" id="IPR002559">
    <property type="entry name" value="Transposase_11"/>
</dbReference>
<keyword evidence="5" id="KW-1185">Reference proteome</keyword>
<keyword evidence="1" id="KW-0812">Transmembrane</keyword>
<dbReference type="AlphaFoldDB" id="A0A7C9IN74"/>
<dbReference type="PANTHER" id="PTHR30007">
    <property type="entry name" value="PHP DOMAIN PROTEIN"/>
    <property type="match status" value="1"/>
</dbReference>
<keyword evidence="1" id="KW-1133">Transmembrane helix</keyword>
<dbReference type="GO" id="GO:0006313">
    <property type="term" value="P:DNA transposition"/>
    <property type="evidence" value="ECO:0007669"/>
    <property type="project" value="InterPro"/>
</dbReference>
<proteinExistence type="predicted"/>
<accession>A0A7C9IN74</accession>
<comment type="caution">
    <text evidence="4">The sequence shown here is derived from an EMBL/GenBank/DDBJ whole genome shotgun (WGS) entry which is preliminary data.</text>
</comment>
<evidence type="ECO:0000259" key="2">
    <source>
        <dbReference type="Pfam" id="PF01609"/>
    </source>
</evidence>
<evidence type="ECO:0000256" key="1">
    <source>
        <dbReference type="SAM" id="Phobius"/>
    </source>
</evidence>
<feature type="transmembrane region" description="Helical" evidence="1">
    <location>
        <begin position="232"/>
        <end position="249"/>
    </location>
</feature>
<dbReference type="Pfam" id="PF01609">
    <property type="entry name" value="DDE_Tnp_1"/>
    <property type="match status" value="1"/>
</dbReference>
<protein>
    <submittedName>
        <fullName evidence="4">IS5 family transposase</fullName>
    </submittedName>
</protein>
<dbReference type="NCBIfam" id="NF033580">
    <property type="entry name" value="transpos_IS5_3"/>
    <property type="match status" value="1"/>
</dbReference>
<dbReference type="Proteomes" id="UP000482487">
    <property type="component" value="Unassembled WGS sequence"/>
</dbReference>
<sequence length="250" mass="28580">MERLLLRDDQWARLAPLCAGKQQDRGVTAKDNRLFLEAVLWIARTGSPWRDLPKEFGNWHSVYVRFARWCEKGIWLRLAEAVSGDPYLEMLFIDSTIVRAHQHAAGAQKKKGRKTFGRSRGGLTTKIHAAVDGLGNPVRLLLTGGEAADITQAQALVDGFDALAIVADKGYDSNAFVISITSQNAEAVIPSRKNRIIGREYDHHVYKDRNLVERFFNRIKQFRRLATRYEKLARRFMAMLHLVFAFIWLQ</sequence>
<dbReference type="Pfam" id="PF13340">
    <property type="entry name" value="DUF4096"/>
    <property type="match status" value="1"/>
</dbReference>
<dbReference type="GO" id="GO:0004803">
    <property type="term" value="F:transposase activity"/>
    <property type="evidence" value="ECO:0007669"/>
    <property type="project" value="InterPro"/>
</dbReference>
<organism evidence="4 5">
    <name type="scientific">Solidesulfovibrio aerotolerans</name>
    <dbReference type="NCBI Taxonomy" id="295255"/>
    <lineage>
        <taxon>Bacteria</taxon>
        <taxon>Pseudomonadati</taxon>
        <taxon>Thermodesulfobacteriota</taxon>
        <taxon>Desulfovibrionia</taxon>
        <taxon>Desulfovibrionales</taxon>
        <taxon>Desulfovibrionaceae</taxon>
        <taxon>Solidesulfovibrio</taxon>
    </lineage>
</organism>
<evidence type="ECO:0000313" key="5">
    <source>
        <dbReference type="Proteomes" id="UP000482487"/>
    </source>
</evidence>
<keyword evidence="1" id="KW-0472">Membrane</keyword>
<dbReference type="GO" id="GO:0003677">
    <property type="term" value="F:DNA binding"/>
    <property type="evidence" value="ECO:0007669"/>
    <property type="project" value="InterPro"/>
</dbReference>
<dbReference type="EMBL" id="WVUD01000060">
    <property type="protein sequence ID" value="MYL85161.1"/>
    <property type="molecule type" value="Genomic_DNA"/>
</dbReference>
<evidence type="ECO:0000259" key="3">
    <source>
        <dbReference type="Pfam" id="PF13340"/>
    </source>
</evidence>
<feature type="domain" description="Insertion element IS402-like" evidence="3">
    <location>
        <begin position="6"/>
        <end position="78"/>
    </location>
</feature>
<dbReference type="InterPro" id="IPR025161">
    <property type="entry name" value="IS402-like_dom"/>
</dbReference>
<dbReference type="PANTHER" id="PTHR30007:SF1">
    <property type="entry name" value="BLR1914 PROTEIN"/>
    <property type="match status" value="1"/>
</dbReference>